<dbReference type="Pfam" id="PF07500">
    <property type="entry name" value="TFIIS_M"/>
    <property type="match status" value="1"/>
</dbReference>
<dbReference type="InterPro" id="IPR029055">
    <property type="entry name" value="Ntn_hydrolases_N"/>
</dbReference>
<keyword evidence="2" id="KW-0863">Zinc-finger</keyword>
<protein>
    <recommendedName>
        <fullName evidence="5">TFIIS central domain-containing protein</fullName>
    </recommendedName>
</protein>
<accession>A0AAP0QHY0</accession>
<dbReference type="Gene3D" id="1.10.472.30">
    <property type="entry name" value="Transcription elongation factor S-II, central domain"/>
    <property type="match status" value="1"/>
</dbReference>
<evidence type="ECO:0000259" key="5">
    <source>
        <dbReference type="PROSITE" id="PS51321"/>
    </source>
</evidence>
<name>A0AAP0QHY0_9ROSI</name>
<dbReference type="PANTHER" id="PTHR11477:SF0">
    <property type="entry name" value="IP08861P-RELATED"/>
    <property type="match status" value="1"/>
</dbReference>
<dbReference type="GO" id="GO:0006351">
    <property type="term" value="P:DNA-templated transcription"/>
    <property type="evidence" value="ECO:0007669"/>
    <property type="project" value="InterPro"/>
</dbReference>
<dbReference type="PROSITE" id="PS51321">
    <property type="entry name" value="TFIIS_CENTRAL"/>
    <property type="match status" value="1"/>
</dbReference>
<dbReference type="InterPro" id="IPR036575">
    <property type="entry name" value="TFIIS_cen_dom_sf"/>
</dbReference>
<dbReference type="Gene3D" id="3.60.20.10">
    <property type="entry name" value="Glutamine Phosphoribosylpyrophosphate, subunit 1, domain 1"/>
    <property type="match status" value="1"/>
</dbReference>
<dbReference type="EMBL" id="JBCGBO010000005">
    <property type="protein sequence ID" value="KAK9198258.1"/>
    <property type="molecule type" value="Genomic_DNA"/>
</dbReference>
<keyword evidence="1" id="KW-0479">Metal-binding</keyword>
<reference evidence="6 7" key="1">
    <citation type="submission" date="2024-05" db="EMBL/GenBank/DDBJ databases">
        <title>Haplotype-resolved chromosome-level genome assembly of Huyou (Citrus changshanensis).</title>
        <authorList>
            <person name="Miao C."/>
            <person name="Chen W."/>
            <person name="Wu Y."/>
            <person name="Wang L."/>
            <person name="Zhao S."/>
            <person name="Grierson D."/>
            <person name="Xu C."/>
            <person name="Chen K."/>
        </authorList>
    </citation>
    <scope>NUCLEOTIDE SEQUENCE [LARGE SCALE GENOMIC DNA]</scope>
    <source>
        <strain evidence="6">01-14</strain>
        <tissue evidence="6">Leaf</tissue>
    </source>
</reference>
<dbReference type="SUPFAM" id="SSF56235">
    <property type="entry name" value="N-terminal nucleophile aminohydrolases (Ntn hydrolases)"/>
    <property type="match status" value="1"/>
</dbReference>
<dbReference type="InterPro" id="IPR003618">
    <property type="entry name" value="TFIIS_cen_dom"/>
</dbReference>
<keyword evidence="4" id="KW-0539">Nucleus</keyword>
<comment type="caution">
    <text evidence="6">The sequence shown here is derived from an EMBL/GenBank/DDBJ whole genome shotgun (WGS) entry which is preliminary data.</text>
</comment>
<organism evidence="6 7">
    <name type="scientific">Citrus x changshan-huyou</name>
    <dbReference type="NCBI Taxonomy" id="2935761"/>
    <lineage>
        <taxon>Eukaryota</taxon>
        <taxon>Viridiplantae</taxon>
        <taxon>Streptophyta</taxon>
        <taxon>Embryophyta</taxon>
        <taxon>Tracheophyta</taxon>
        <taxon>Spermatophyta</taxon>
        <taxon>Magnoliopsida</taxon>
        <taxon>eudicotyledons</taxon>
        <taxon>Gunneridae</taxon>
        <taxon>Pentapetalae</taxon>
        <taxon>rosids</taxon>
        <taxon>malvids</taxon>
        <taxon>Sapindales</taxon>
        <taxon>Rutaceae</taxon>
        <taxon>Aurantioideae</taxon>
        <taxon>Citrus</taxon>
    </lineage>
</organism>
<evidence type="ECO:0000256" key="4">
    <source>
        <dbReference type="ARBA" id="ARBA00023242"/>
    </source>
</evidence>
<feature type="domain" description="TFIIS central" evidence="5">
    <location>
        <begin position="1"/>
        <end position="81"/>
    </location>
</feature>
<evidence type="ECO:0000256" key="2">
    <source>
        <dbReference type="ARBA" id="ARBA00022771"/>
    </source>
</evidence>
<keyword evidence="7" id="KW-1185">Reference proteome</keyword>
<evidence type="ECO:0000313" key="6">
    <source>
        <dbReference type="EMBL" id="KAK9198258.1"/>
    </source>
</evidence>
<dbReference type="PANTHER" id="PTHR11477">
    <property type="entry name" value="TRANSCRIPTION FACTOR S-II ZINC FINGER DOMAIN-CONTAINING PROTEIN"/>
    <property type="match status" value="1"/>
</dbReference>
<keyword evidence="3" id="KW-0862">Zinc</keyword>
<evidence type="ECO:0000256" key="1">
    <source>
        <dbReference type="ARBA" id="ARBA00022723"/>
    </source>
</evidence>
<dbReference type="Proteomes" id="UP001428341">
    <property type="component" value="Unassembled WGS sequence"/>
</dbReference>
<dbReference type="GO" id="GO:0005634">
    <property type="term" value="C:nucleus"/>
    <property type="evidence" value="ECO:0007669"/>
    <property type="project" value="TreeGrafter"/>
</dbReference>
<dbReference type="AlphaFoldDB" id="A0AAP0QHY0"/>
<dbReference type="GO" id="GO:0008270">
    <property type="term" value="F:zinc ion binding"/>
    <property type="evidence" value="ECO:0007669"/>
    <property type="project" value="UniProtKB-KW"/>
</dbReference>
<evidence type="ECO:0000256" key="3">
    <source>
        <dbReference type="ARBA" id="ARBA00022833"/>
    </source>
</evidence>
<dbReference type="SUPFAM" id="SSF46942">
    <property type="entry name" value="Elongation factor TFIIS domain 2"/>
    <property type="match status" value="1"/>
</dbReference>
<gene>
    <name evidence="6" type="ORF">WN944_013442</name>
</gene>
<evidence type="ECO:0000313" key="7">
    <source>
        <dbReference type="Proteomes" id="UP001428341"/>
    </source>
</evidence>
<proteinExistence type="predicted"/>
<sequence length="167" mass="18971">MFEKWGRSDGPYKIKYTTVLGNLKNPKIPDFRRKILIGPVKPETVVNMSGKEMASDKMLQLYQQWEEEKALNININKRVSAMCTRMMLSVLLRKLETAPEDGFTSLSESTAVDLIKTCFASATDRDITEETNLKIVIVNVDGICLEYMELKKDLSFLESKLNTGIVL</sequence>